<dbReference type="EC" id="3.1.1.72" evidence="1"/>
<sequence length="281" mass="30945">MGRDRVPHSFCFCATSHALFQFRVKLFPVMPRFGAYLLAGLAAFVAWPGPSLAQPQGEPNPITLCEYGKFPNPPGRQIRNTVNKLRAGQPVTIVAVGTSSTEGVGASSPKTAFPAVLQDLLKQAFPSSSVTVINKGQGGQVNQQLVVRLEQEVLALKPDLVIWQTGTNDAVNRTDLPAFKRSVTFALTTLRERGIEVILMDGQFFPEAAQSERYRRYQEALAEIADATGVPLVPRYTIMKHLVNELRLPFTRLLADDHFHPSDFTYACMASYVKGLLQAMP</sequence>
<organism evidence="1 2">
    <name type="scientific">Calidithermus terrae</name>
    <dbReference type="NCBI Taxonomy" id="1408545"/>
    <lineage>
        <taxon>Bacteria</taxon>
        <taxon>Thermotogati</taxon>
        <taxon>Deinococcota</taxon>
        <taxon>Deinococci</taxon>
        <taxon>Thermales</taxon>
        <taxon>Thermaceae</taxon>
        <taxon>Calidithermus</taxon>
    </lineage>
</organism>
<comment type="caution">
    <text evidence="1">The sequence shown here is derived from an EMBL/GenBank/DDBJ whole genome shotgun (WGS) entry which is preliminary data.</text>
</comment>
<reference evidence="1 2" key="1">
    <citation type="submission" date="2018-08" db="EMBL/GenBank/DDBJ databases">
        <title>Meiothermus terrae DSM 26712 genome sequencing project.</title>
        <authorList>
            <person name="Da Costa M.S."/>
            <person name="Albuquerque L."/>
            <person name="Raposo P."/>
            <person name="Froufe H.J.C."/>
            <person name="Barroso C.S."/>
            <person name="Egas C."/>
        </authorList>
    </citation>
    <scope>NUCLEOTIDE SEQUENCE [LARGE SCALE GENOMIC DNA]</scope>
    <source>
        <strain evidence="1 2">DSM 26712</strain>
    </source>
</reference>
<name>A0A399E4Z0_9DEIN</name>
<dbReference type="GO" id="GO:0004622">
    <property type="term" value="F:phosphatidylcholine lysophospholipase activity"/>
    <property type="evidence" value="ECO:0007669"/>
    <property type="project" value="TreeGrafter"/>
</dbReference>
<dbReference type="GO" id="GO:0046555">
    <property type="term" value="F:acetylxylan esterase activity"/>
    <property type="evidence" value="ECO:0007669"/>
    <property type="project" value="UniProtKB-EC"/>
</dbReference>
<dbReference type="AlphaFoldDB" id="A0A399E4Z0"/>
<dbReference type="InterPro" id="IPR057572">
    <property type="entry name" value="NonGDSL"/>
</dbReference>
<proteinExistence type="predicted"/>
<evidence type="ECO:0000313" key="1">
    <source>
        <dbReference type="EMBL" id="RIH79804.1"/>
    </source>
</evidence>
<dbReference type="EMBL" id="QXDL01000241">
    <property type="protein sequence ID" value="RIH79804.1"/>
    <property type="molecule type" value="Genomic_DNA"/>
</dbReference>
<dbReference type="SUPFAM" id="SSF52266">
    <property type="entry name" value="SGNH hydrolase"/>
    <property type="match status" value="1"/>
</dbReference>
<dbReference type="Gene3D" id="3.40.50.1110">
    <property type="entry name" value="SGNH hydrolase"/>
    <property type="match status" value="1"/>
</dbReference>
<dbReference type="OrthoDB" id="9794725at2"/>
<accession>A0A399E4Z0</accession>
<keyword evidence="1" id="KW-0378">Hydrolase</keyword>
<evidence type="ECO:0000313" key="2">
    <source>
        <dbReference type="Proteomes" id="UP000265715"/>
    </source>
</evidence>
<dbReference type="PANTHER" id="PTHR30383:SF5">
    <property type="entry name" value="SGNH HYDROLASE-TYPE ESTERASE DOMAIN-CONTAINING PROTEIN"/>
    <property type="match status" value="1"/>
</dbReference>
<keyword evidence="2" id="KW-1185">Reference proteome</keyword>
<dbReference type="Pfam" id="PF25182">
    <property type="entry name" value="NonGDSL"/>
    <property type="match status" value="1"/>
</dbReference>
<dbReference type="InterPro" id="IPR051532">
    <property type="entry name" value="Ester_Hydrolysis_Enzymes"/>
</dbReference>
<gene>
    <name evidence="1" type="primary">axe2</name>
    <name evidence="1" type="ORF">Mterra_03573</name>
</gene>
<dbReference type="InterPro" id="IPR036514">
    <property type="entry name" value="SGNH_hydro_sf"/>
</dbReference>
<dbReference type="CDD" id="cd00229">
    <property type="entry name" value="SGNH_hydrolase"/>
    <property type="match status" value="1"/>
</dbReference>
<dbReference type="PANTHER" id="PTHR30383">
    <property type="entry name" value="THIOESTERASE 1/PROTEASE 1/LYSOPHOSPHOLIPASE L1"/>
    <property type="match status" value="1"/>
</dbReference>
<protein>
    <submittedName>
        <fullName evidence="1">Acetylxylan esterase</fullName>
        <ecNumber evidence="1">3.1.1.72</ecNumber>
    </submittedName>
</protein>
<dbReference type="Proteomes" id="UP000265715">
    <property type="component" value="Unassembled WGS sequence"/>
</dbReference>